<evidence type="ECO:0000256" key="1">
    <source>
        <dbReference type="SAM" id="MobiDB-lite"/>
    </source>
</evidence>
<protein>
    <recommendedName>
        <fullName evidence="5">Glycine-rich protein</fullName>
    </recommendedName>
</protein>
<evidence type="ECO:0000313" key="4">
    <source>
        <dbReference type="Proteomes" id="UP001501447"/>
    </source>
</evidence>
<accession>A0ABN3QRX2</accession>
<evidence type="ECO:0000256" key="2">
    <source>
        <dbReference type="SAM" id="Phobius"/>
    </source>
</evidence>
<gene>
    <name evidence="3" type="ORF">GCM10009863_56860</name>
</gene>
<feature type="region of interest" description="Disordered" evidence="1">
    <location>
        <begin position="46"/>
        <end position="83"/>
    </location>
</feature>
<evidence type="ECO:0000313" key="3">
    <source>
        <dbReference type="EMBL" id="GAA2633349.1"/>
    </source>
</evidence>
<keyword evidence="2" id="KW-1133">Transmembrane helix</keyword>
<keyword evidence="2" id="KW-0472">Membrane</keyword>
<organism evidence="3 4">
    <name type="scientific">Streptomyces axinellae</name>
    <dbReference type="NCBI Taxonomy" id="552788"/>
    <lineage>
        <taxon>Bacteria</taxon>
        <taxon>Bacillati</taxon>
        <taxon>Actinomycetota</taxon>
        <taxon>Actinomycetes</taxon>
        <taxon>Kitasatosporales</taxon>
        <taxon>Streptomycetaceae</taxon>
        <taxon>Streptomyces</taxon>
    </lineage>
</organism>
<proteinExistence type="predicted"/>
<name>A0ABN3QRX2_9ACTN</name>
<dbReference type="EMBL" id="BAAARJ010000022">
    <property type="protein sequence ID" value="GAA2633349.1"/>
    <property type="molecule type" value="Genomic_DNA"/>
</dbReference>
<evidence type="ECO:0008006" key="5">
    <source>
        <dbReference type="Google" id="ProtNLM"/>
    </source>
</evidence>
<feature type="compositionally biased region" description="Gly residues" evidence="1">
    <location>
        <begin position="61"/>
        <end position="83"/>
    </location>
</feature>
<dbReference type="RefSeq" id="WP_344569863.1">
    <property type="nucleotide sequence ID" value="NZ_BAAARJ010000022.1"/>
</dbReference>
<feature type="transmembrane region" description="Helical" evidence="2">
    <location>
        <begin position="12"/>
        <end position="36"/>
    </location>
</feature>
<keyword evidence="4" id="KW-1185">Reference proteome</keyword>
<reference evidence="3 4" key="1">
    <citation type="journal article" date="2019" name="Int. J. Syst. Evol. Microbiol.">
        <title>The Global Catalogue of Microorganisms (GCM) 10K type strain sequencing project: providing services to taxonomists for standard genome sequencing and annotation.</title>
        <authorList>
            <consortium name="The Broad Institute Genomics Platform"/>
            <consortium name="The Broad Institute Genome Sequencing Center for Infectious Disease"/>
            <person name="Wu L."/>
            <person name="Ma J."/>
        </authorList>
    </citation>
    <scope>NUCLEOTIDE SEQUENCE [LARGE SCALE GENOMIC DNA]</scope>
    <source>
        <strain evidence="3 4">JCM 16373</strain>
    </source>
</reference>
<dbReference type="Proteomes" id="UP001501447">
    <property type="component" value="Unassembled WGS sequence"/>
</dbReference>
<sequence length="83" mass="8648">MFERTDNQLVNFVLFLVDVFLSAWWLWLPGLVVWWFEDGHRHFSGGSGGSGGSGYRHDGAGGEAGRGEGGFGGGDGGGGDGGD</sequence>
<keyword evidence="2" id="KW-0812">Transmembrane</keyword>
<comment type="caution">
    <text evidence="3">The sequence shown here is derived from an EMBL/GenBank/DDBJ whole genome shotgun (WGS) entry which is preliminary data.</text>
</comment>